<gene>
    <name evidence="2" type="ORF">GWI72_08190</name>
</gene>
<evidence type="ECO:0008006" key="4">
    <source>
        <dbReference type="Google" id="ProtNLM"/>
    </source>
</evidence>
<dbReference type="RefSeq" id="WP_161708323.1">
    <property type="nucleotide sequence ID" value="NZ_JAABLQ010000001.1"/>
</dbReference>
<name>A0A7X5J869_9HYPH</name>
<evidence type="ECO:0000256" key="1">
    <source>
        <dbReference type="SAM" id="MobiDB-lite"/>
    </source>
</evidence>
<dbReference type="PANTHER" id="PTHR36234">
    <property type="entry name" value="LYSYL ENDOPEPTIDASE"/>
    <property type="match status" value="1"/>
</dbReference>
<dbReference type="InterPro" id="IPR009003">
    <property type="entry name" value="Peptidase_S1_PA"/>
</dbReference>
<dbReference type="EMBL" id="JAABLQ010000001">
    <property type="protein sequence ID" value="NBN78242.1"/>
    <property type="molecule type" value="Genomic_DNA"/>
</dbReference>
<sequence>MGISLDQIGDPLALEAAERLRSRLPALARAQHYARRGLVPPTESPARIDRFREATARSLPSERAILAEAVLAPLGDRPDATADTAARPGAARPGARRPAARETVPGETATGASVAVATGTTGLEALIGASDLLSIEFLEAGLLAARAVARIQIPGTGLFGTGFLVGDGLFLTNHHVFPVPALAAAAEIAFGYEDQIFGAPVAPATFVADPSAFFLTDPAFDYTLVALSSHSDTGLPVGAFGWHPLLEDGKILEGHPVAIIQHPQGRPKTIALHNSHFLIVDDGSLDDRFCWYSGDTERGSSGAPVFSRDWQVVALHHKAVPRTNRRNEILDRFGKTMSRARYEASPELVDHIANEGIRASRLRQALAAATCPDAGQAARRDALIALWSGPQARSLRARFA</sequence>
<comment type="caution">
    <text evidence="2">The sequence shown here is derived from an EMBL/GenBank/DDBJ whole genome shotgun (WGS) entry which is preliminary data.</text>
</comment>
<dbReference type="InterPro" id="IPR043504">
    <property type="entry name" value="Peptidase_S1_PA_chymotrypsin"/>
</dbReference>
<dbReference type="Proteomes" id="UP000586722">
    <property type="component" value="Unassembled WGS sequence"/>
</dbReference>
<feature type="region of interest" description="Disordered" evidence="1">
    <location>
        <begin position="76"/>
        <end position="111"/>
    </location>
</feature>
<dbReference type="Gene3D" id="2.40.10.10">
    <property type="entry name" value="Trypsin-like serine proteases"/>
    <property type="match status" value="2"/>
</dbReference>
<evidence type="ECO:0000313" key="2">
    <source>
        <dbReference type="EMBL" id="NBN78242.1"/>
    </source>
</evidence>
<dbReference type="Pfam" id="PF13365">
    <property type="entry name" value="Trypsin_2"/>
    <property type="match status" value="1"/>
</dbReference>
<evidence type="ECO:0000313" key="3">
    <source>
        <dbReference type="Proteomes" id="UP000586722"/>
    </source>
</evidence>
<reference evidence="3" key="1">
    <citation type="submission" date="2020-01" db="EMBL/GenBank/DDBJ databases">
        <authorList>
            <person name="Fang Y."/>
            <person name="Sun R."/>
            <person name="Nie L."/>
            <person name="He J."/>
            <person name="Hao L."/>
            <person name="Wang L."/>
            <person name="Su S."/>
            <person name="Lv E."/>
            <person name="Zhang Z."/>
            <person name="Xie R."/>
            <person name="Liu H."/>
        </authorList>
    </citation>
    <scope>NUCLEOTIDE SEQUENCE [LARGE SCALE GENOMIC DNA]</scope>
    <source>
        <strain evidence="3">XCT-53</strain>
    </source>
</reference>
<dbReference type="SUPFAM" id="SSF50494">
    <property type="entry name" value="Trypsin-like serine proteases"/>
    <property type="match status" value="1"/>
</dbReference>
<keyword evidence="3" id="KW-1185">Reference proteome</keyword>
<proteinExistence type="predicted"/>
<dbReference type="AlphaFoldDB" id="A0A7X5J869"/>
<feature type="compositionally biased region" description="Low complexity" evidence="1">
    <location>
        <begin position="81"/>
        <end position="97"/>
    </location>
</feature>
<accession>A0A7X5J869</accession>
<organism evidence="2 3">
    <name type="scientific">Pannonibacter tanglangensis</name>
    <dbReference type="NCBI Taxonomy" id="2750084"/>
    <lineage>
        <taxon>Bacteria</taxon>
        <taxon>Pseudomonadati</taxon>
        <taxon>Pseudomonadota</taxon>
        <taxon>Alphaproteobacteria</taxon>
        <taxon>Hyphomicrobiales</taxon>
        <taxon>Stappiaceae</taxon>
        <taxon>Pannonibacter</taxon>
    </lineage>
</organism>
<protein>
    <recommendedName>
        <fullName evidence="4">Serine protease</fullName>
    </recommendedName>
</protein>
<dbReference type="PANTHER" id="PTHR36234:SF5">
    <property type="entry name" value="LYSYL ENDOPEPTIDASE"/>
    <property type="match status" value="1"/>
</dbReference>